<dbReference type="Gene3D" id="3.30.70.20">
    <property type="match status" value="1"/>
</dbReference>
<evidence type="ECO:0000259" key="4">
    <source>
        <dbReference type="PROSITE" id="PS51379"/>
    </source>
</evidence>
<sequence length="388" mass="43982">MISVNNKTCTGCRACEHTCPKKCISMKADTEGFLIPSVDIKECIKCGACDRVCPQLKKNNAPECSEAVAFHFNNTEINKYSTSGGAFAALATLILENKGIVIGAAFTDVNHVNHISISSSDELYRLQGSKYVQSNTLNTYVQAKHYLDDGRLVLYSGTACQIAGLKAFLDKDYNNLLCVDVICHGVSSPLLYEKYIEWLQEKKSCEVSLYHFRTKSDAGWGHYGKIVLDKKKEQLFSSNDPYIKAFMTGQNYRECCYECHYANRKRVSDLTLGDFWGIQSSYPELYHRDGVSAVLINSIKGKEWMEQLNTMACIKAVDIEKIIPYQENLQHPTDRPETRTDFYNGLKAQNNNEYMKKKLLPCVTIDDKLHALLPMKLKYAIKRLRKGF</sequence>
<feature type="domain" description="4Fe-4S ferredoxin-type" evidence="4">
    <location>
        <begin position="34"/>
        <end position="63"/>
    </location>
</feature>
<dbReference type="InterPro" id="IPR017896">
    <property type="entry name" value="4Fe4S_Fe-S-bd"/>
</dbReference>
<proteinExistence type="predicted"/>
<evidence type="ECO:0000313" key="6">
    <source>
        <dbReference type="Proteomes" id="UP000001299"/>
    </source>
</evidence>
<dbReference type="InterPro" id="IPR017900">
    <property type="entry name" value="4Fe4S_Fe_S_CS"/>
</dbReference>
<dbReference type="Proteomes" id="UP000001299">
    <property type="component" value="Chromosome 1"/>
</dbReference>
<dbReference type="PROSITE" id="PS00198">
    <property type="entry name" value="4FE4S_FER_1"/>
    <property type="match status" value="2"/>
</dbReference>
<protein>
    <submittedName>
        <fullName evidence="5">Coenzyme F420-reducing hydrogenase beta subunit</fullName>
    </submittedName>
</protein>
<dbReference type="HOGENOM" id="CLU_037958_1_0_9"/>
<gene>
    <name evidence="5" type="ordered locus">bpr_I0816</name>
</gene>
<keyword evidence="1" id="KW-0479">Metal-binding</keyword>
<dbReference type="KEGG" id="bpb:bpr_I0816"/>
<reference evidence="5 6" key="1">
    <citation type="journal article" date="2010" name="PLoS ONE">
        <title>The glycobiome of the rumen bacterium Butyrivibrio proteoclasticus B316(T) highlights adaptation to a polysaccharide-rich environment.</title>
        <authorList>
            <person name="Kelly W.J."/>
            <person name="Leahy S.C."/>
            <person name="Altermann E."/>
            <person name="Yeoman C.J."/>
            <person name="Dunne J.C."/>
            <person name="Kong Z."/>
            <person name="Pacheco D.M."/>
            <person name="Li D."/>
            <person name="Noel S.J."/>
            <person name="Moon C.D."/>
            <person name="Cookson A.L."/>
            <person name="Attwood G.T."/>
        </authorList>
    </citation>
    <scope>NUCLEOTIDE SEQUENCE [LARGE SCALE GENOMIC DNA]</scope>
    <source>
        <strain evidence="6">ATCC 51982 / DSM 14932 / B316</strain>
    </source>
</reference>
<evidence type="ECO:0000256" key="1">
    <source>
        <dbReference type="ARBA" id="ARBA00022723"/>
    </source>
</evidence>
<keyword evidence="6" id="KW-1185">Reference proteome</keyword>
<dbReference type="GO" id="GO:0051536">
    <property type="term" value="F:iron-sulfur cluster binding"/>
    <property type="evidence" value="ECO:0007669"/>
    <property type="project" value="UniProtKB-KW"/>
</dbReference>
<organism evidence="5 6">
    <name type="scientific">Butyrivibrio proteoclasticus (strain ATCC 51982 / DSM 14932 / B316)</name>
    <name type="common">Clostridium proteoclasticum</name>
    <dbReference type="NCBI Taxonomy" id="515622"/>
    <lineage>
        <taxon>Bacteria</taxon>
        <taxon>Bacillati</taxon>
        <taxon>Bacillota</taxon>
        <taxon>Clostridia</taxon>
        <taxon>Lachnospirales</taxon>
        <taxon>Lachnospiraceae</taxon>
        <taxon>Butyrivibrio</taxon>
    </lineage>
</organism>
<dbReference type="Pfam" id="PF04432">
    <property type="entry name" value="FrhB_FdhB_C"/>
    <property type="match status" value="1"/>
</dbReference>
<dbReference type="eggNOG" id="COG1035">
    <property type="taxonomic scope" value="Bacteria"/>
</dbReference>
<evidence type="ECO:0000256" key="3">
    <source>
        <dbReference type="ARBA" id="ARBA00023014"/>
    </source>
</evidence>
<dbReference type="AlphaFoldDB" id="E0S184"/>
<dbReference type="GO" id="GO:0046872">
    <property type="term" value="F:metal ion binding"/>
    <property type="evidence" value="ECO:0007669"/>
    <property type="project" value="UniProtKB-KW"/>
</dbReference>
<dbReference type="PANTHER" id="PTHR43193:SF2">
    <property type="entry name" value="POLYFERREDOXIN PROTEIN FWDF"/>
    <property type="match status" value="1"/>
</dbReference>
<dbReference type="Pfam" id="PF12838">
    <property type="entry name" value="Fer4_7"/>
    <property type="match status" value="1"/>
</dbReference>
<keyword evidence="2" id="KW-0408">Iron</keyword>
<feature type="domain" description="4Fe-4S ferredoxin-type" evidence="4">
    <location>
        <begin position="1"/>
        <end position="29"/>
    </location>
</feature>
<dbReference type="PROSITE" id="PS51379">
    <property type="entry name" value="4FE4S_FER_2"/>
    <property type="match status" value="2"/>
</dbReference>
<evidence type="ECO:0000313" key="5">
    <source>
        <dbReference type="EMBL" id="ADL33559.1"/>
    </source>
</evidence>
<dbReference type="eggNOG" id="COG1143">
    <property type="taxonomic scope" value="Bacteria"/>
</dbReference>
<dbReference type="RefSeq" id="WP_013280215.1">
    <property type="nucleotide sequence ID" value="NC_014387.1"/>
</dbReference>
<name>E0S184_BUTPB</name>
<dbReference type="InterPro" id="IPR052977">
    <property type="entry name" value="Polyferredoxin-like_ET"/>
</dbReference>
<dbReference type="PANTHER" id="PTHR43193">
    <property type="match status" value="1"/>
</dbReference>
<keyword evidence="3" id="KW-0411">Iron-sulfur</keyword>
<accession>E0S184</accession>
<dbReference type="STRING" id="515622.bpr_I0816"/>
<dbReference type="EMBL" id="CP001810">
    <property type="protein sequence ID" value="ADL33559.1"/>
    <property type="molecule type" value="Genomic_DNA"/>
</dbReference>
<evidence type="ECO:0000256" key="2">
    <source>
        <dbReference type="ARBA" id="ARBA00023004"/>
    </source>
</evidence>
<dbReference type="SUPFAM" id="SSF54862">
    <property type="entry name" value="4Fe-4S ferredoxins"/>
    <property type="match status" value="1"/>
</dbReference>
<dbReference type="InterPro" id="IPR007525">
    <property type="entry name" value="FrhB_FdhB_C"/>
</dbReference>